<feature type="compositionally biased region" description="Polar residues" evidence="1">
    <location>
        <begin position="40"/>
        <end position="51"/>
    </location>
</feature>
<keyword evidence="3" id="KW-1185">Reference proteome</keyword>
<organism evidence="2 3">
    <name type="scientific">Chaetomidium leptoderma</name>
    <dbReference type="NCBI Taxonomy" id="669021"/>
    <lineage>
        <taxon>Eukaryota</taxon>
        <taxon>Fungi</taxon>
        <taxon>Dikarya</taxon>
        <taxon>Ascomycota</taxon>
        <taxon>Pezizomycotina</taxon>
        <taxon>Sordariomycetes</taxon>
        <taxon>Sordariomycetidae</taxon>
        <taxon>Sordariales</taxon>
        <taxon>Chaetomiaceae</taxon>
        <taxon>Chaetomidium</taxon>
    </lineage>
</organism>
<name>A0AAN6VMW1_9PEZI</name>
<evidence type="ECO:0000256" key="1">
    <source>
        <dbReference type="SAM" id="MobiDB-lite"/>
    </source>
</evidence>
<accession>A0AAN6VMW1</accession>
<evidence type="ECO:0000313" key="3">
    <source>
        <dbReference type="Proteomes" id="UP001302745"/>
    </source>
</evidence>
<reference evidence="2" key="2">
    <citation type="submission" date="2023-05" db="EMBL/GenBank/DDBJ databases">
        <authorList>
            <consortium name="Lawrence Berkeley National Laboratory"/>
            <person name="Steindorff A."/>
            <person name="Hensen N."/>
            <person name="Bonometti L."/>
            <person name="Westerberg I."/>
            <person name="Brannstrom I.O."/>
            <person name="Guillou S."/>
            <person name="Cros-Aarteil S."/>
            <person name="Calhoun S."/>
            <person name="Haridas S."/>
            <person name="Kuo A."/>
            <person name="Mondo S."/>
            <person name="Pangilinan J."/>
            <person name="Riley R."/>
            <person name="Labutti K."/>
            <person name="Andreopoulos B."/>
            <person name="Lipzen A."/>
            <person name="Chen C."/>
            <person name="Yanf M."/>
            <person name="Daum C."/>
            <person name="Ng V."/>
            <person name="Clum A."/>
            <person name="Ohm R."/>
            <person name="Martin F."/>
            <person name="Silar P."/>
            <person name="Natvig D."/>
            <person name="Lalanne C."/>
            <person name="Gautier V."/>
            <person name="Ament-Velasquez S.L."/>
            <person name="Kruys A."/>
            <person name="Hutchinson M.I."/>
            <person name="Powell A.J."/>
            <person name="Barry K."/>
            <person name="Miller A.N."/>
            <person name="Grigoriev I.V."/>
            <person name="Debuchy R."/>
            <person name="Gladieux P."/>
            <person name="Thoren M.H."/>
            <person name="Johannesson H."/>
        </authorList>
    </citation>
    <scope>NUCLEOTIDE SEQUENCE</scope>
    <source>
        <strain evidence="2">CBS 538.74</strain>
    </source>
</reference>
<dbReference type="AlphaFoldDB" id="A0AAN6VMW1"/>
<dbReference type="Proteomes" id="UP001302745">
    <property type="component" value="Unassembled WGS sequence"/>
</dbReference>
<sequence>MEKGQNPKVEELKVLVWIFRRSLEPLATQQEGQGLRATWSHGTTSRVSGSPTRMAVPKKGSAGIAPRPLISRTTEPMQLCDRVSEQVVDAVMEMSKWTVNQVMGVDGRLPPDPNFTEGHTREPSWSRDQLVQNCNHAGLDHQKTAFGPGDLSPWNIVLDDNDNFVGFTALDEASFAPRNWVQLGLMDPAAKEEADVAVYGACMLRGADKASFVPQNGPNSILLVWQNPLSDKLAANGFAKLEPHRFPWLRRRGPTLMGTSWQELDDRVKREGKSSWQDLLSESEREESWWYQYTKGGKGQ</sequence>
<reference evidence="2" key="1">
    <citation type="journal article" date="2023" name="Mol. Phylogenet. Evol.">
        <title>Genome-scale phylogeny and comparative genomics of the fungal order Sordariales.</title>
        <authorList>
            <person name="Hensen N."/>
            <person name="Bonometti L."/>
            <person name="Westerberg I."/>
            <person name="Brannstrom I.O."/>
            <person name="Guillou S."/>
            <person name="Cros-Aarteil S."/>
            <person name="Calhoun S."/>
            <person name="Haridas S."/>
            <person name="Kuo A."/>
            <person name="Mondo S."/>
            <person name="Pangilinan J."/>
            <person name="Riley R."/>
            <person name="LaButti K."/>
            <person name="Andreopoulos B."/>
            <person name="Lipzen A."/>
            <person name="Chen C."/>
            <person name="Yan M."/>
            <person name="Daum C."/>
            <person name="Ng V."/>
            <person name="Clum A."/>
            <person name="Steindorff A."/>
            <person name="Ohm R.A."/>
            <person name="Martin F."/>
            <person name="Silar P."/>
            <person name="Natvig D.O."/>
            <person name="Lalanne C."/>
            <person name="Gautier V."/>
            <person name="Ament-Velasquez S.L."/>
            <person name="Kruys A."/>
            <person name="Hutchinson M.I."/>
            <person name="Powell A.J."/>
            <person name="Barry K."/>
            <person name="Miller A.N."/>
            <person name="Grigoriev I.V."/>
            <person name="Debuchy R."/>
            <person name="Gladieux P."/>
            <person name="Hiltunen Thoren M."/>
            <person name="Johannesson H."/>
        </authorList>
    </citation>
    <scope>NUCLEOTIDE SEQUENCE</scope>
    <source>
        <strain evidence="2">CBS 538.74</strain>
    </source>
</reference>
<comment type="caution">
    <text evidence="2">The sequence shown here is derived from an EMBL/GenBank/DDBJ whole genome shotgun (WGS) entry which is preliminary data.</text>
</comment>
<gene>
    <name evidence="2" type="ORF">C8A00DRAFT_32657</name>
</gene>
<proteinExistence type="predicted"/>
<protein>
    <submittedName>
        <fullName evidence="2">Uncharacterized protein</fullName>
    </submittedName>
</protein>
<feature type="region of interest" description="Disordered" evidence="1">
    <location>
        <begin position="40"/>
        <end position="67"/>
    </location>
</feature>
<evidence type="ECO:0000313" key="2">
    <source>
        <dbReference type="EMBL" id="KAK4154532.1"/>
    </source>
</evidence>
<dbReference type="EMBL" id="MU856909">
    <property type="protein sequence ID" value="KAK4154532.1"/>
    <property type="molecule type" value="Genomic_DNA"/>
</dbReference>